<dbReference type="Proteomes" id="UP000252519">
    <property type="component" value="Unassembled WGS sequence"/>
</dbReference>
<proteinExistence type="predicted"/>
<dbReference type="PROSITE" id="PS51257">
    <property type="entry name" value="PROKAR_LIPOPROTEIN"/>
    <property type="match status" value="1"/>
</dbReference>
<comment type="caution">
    <text evidence="2">The sequence shown here is derived from an EMBL/GenBank/DDBJ whole genome shotgun (WGS) entry which is preliminary data.</text>
</comment>
<dbReference type="AlphaFoldDB" id="A0A368GG99"/>
<organism evidence="2 3">
    <name type="scientific">Ancylostoma caninum</name>
    <name type="common">Dog hookworm</name>
    <dbReference type="NCBI Taxonomy" id="29170"/>
    <lineage>
        <taxon>Eukaryota</taxon>
        <taxon>Metazoa</taxon>
        <taxon>Ecdysozoa</taxon>
        <taxon>Nematoda</taxon>
        <taxon>Chromadorea</taxon>
        <taxon>Rhabditida</taxon>
        <taxon>Rhabditina</taxon>
        <taxon>Rhabditomorpha</taxon>
        <taxon>Strongyloidea</taxon>
        <taxon>Ancylostomatidae</taxon>
        <taxon>Ancylostomatinae</taxon>
        <taxon>Ancylostoma</taxon>
    </lineage>
</organism>
<feature type="signal peptide" evidence="1">
    <location>
        <begin position="1"/>
        <end position="21"/>
    </location>
</feature>
<keyword evidence="3" id="KW-1185">Reference proteome</keyword>
<reference evidence="2 3" key="1">
    <citation type="submission" date="2014-10" db="EMBL/GenBank/DDBJ databases">
        <title>Draft genome of the hookworm Ancylostoma caninum.</title>
        <authorList>
            <person name="Mitreva M."/>
        </authorList>
    </citation>
    <scope>NUCLEOTIDE SEQUENCE [LARGE SCALE GENOMIC DNA]</scope>
    <source>
        <strain evidence="2 3">Baltimore</strain>
    </source>
</reference>
<accession>A0A368GG99</accession>
<name>A0A368GG99_ANCCA</name>
<gene>
    <name evidence="2" type="ORF">ANCCAN_12185</name>
</gene>
<sequence>MSKTTMVFAVVLLSIPALLLACSTLPPGQEARVGFFVQDLYSIPVQFATTAVRDKFPLFATNAADATNYVQAAVRKALMQVIREEANRAGVGHLASDIALQIKPTVRYTPMNCVKVNTEGAGPAANPNDFECTVANDAITTVKSNGQDAPIPANYREFMVNLLISNYVIGGWGRDRWQLVLLKTERLLRTDIFYGSSFKTASIDLLYP</sequence>
<protein>
    <submittedName>
        <fullName evidence="2">Uncharacterized protein</fullName>
    </submittedName>
</protein>
<dbReference type="OrthoDB" id="5857231at2759"/>
<evidence type="ECO:0000313" key="3">
    <source>
        <dbReference type="Proteomes" id="UP000252519"/>
    </source>
</evidence>
<evidence type="ECO:0000313" key="2">
    <source>
        <dbReference type="EMBL" id="RCN41857.1"/>
    </source>
</evidence>
<evidence type="ECO:0000256" key="1">
    <source>
        <dbReference type="SAM" id="SignalP"/>
    </source>
</evidence>
<feature type="chain" id="PRO_5016777084" evidence="1">
    <location>
        <begin position="22"/>
        <end position="208"/>
    </location>
</feature>
<keyword evidence="1" id="KW-0732">Signal</keyword>
<dbReference type="EMBL" id="JOJR01000219">
    <property type="protein sequence ID" value="RCN41857.1"/>
    <property type="molecule type" value="Genomic_DNA"/>
</dbReference>